<sequence length="443" mass="50952">MQVSVETLKGLERKVTVSVPTEKVEEEVSLRLRNLARKVKLDGFRPGKVPFHVVKSRFSDSVREEVARDMVQSTLYEALQKNELVPAGYPYVEPLEIEPGKDFTYTAVFEVMPVFEITELNQATVELIRSEVTDKDVDDMIEKLREQNKEWHEVSRAVEKGDKVVIDFQGYLDEKLFEGGSAEGYELVIGSGSMIPGFEDGIIGAKIDSSFEIKVNFPENYGHKDLAGKETTFKITVKKVMEGKLPALDDAFAKNFNIKEGGVEALKKDIKENMTRELERRVSMMNREKLFDKLMSVNEIDLPLALIDKEIEHLKHDMYHRLFGHEHKEDEKIPDFPKELFEEQAKRRVHLGLLFSEYVKKHKIVADKDRVDAMIDKFASAYESPEELRAWYQSSKEHMAEVEALVMEDMVADKIAEDAQLKYKNMDYDAVMNPKKDTEKKGE</sequence>
<dbReference type="PANTHER" id="PTHR30560:SF3">
    <property type="entry name" value="TRIGGER FACTOR-LIKE PROTEIN TIG, CHLOROPLASTIC"/>
    <property type="match status" value="1"/>
</dbReference>
<dbReference type="Proteomes" id="UP000054422">
    <property type="component" value="Unassembled WGS sequence"/>
</dbReference>
<keyword evidence="6 11" id="KW-0697">Rotamase</keyword>
<evidence type="ECO:0000256" key="13">
    <source>
        <dbReference type="RuleBase" id="RU003914"/>
    </source>
</evidence>
<evidence type="ECO:0000256" key="8">
    <source>
        <dbReference type="ARBA" id="ARBA00023235"/>
    </source>
</evidence>
<dbReference type="InterPro" id="IPR005215">
    <property type="entry name" value="Trig_fac"/>
</dbReference>
<dbReference type="InterPro" id="IPR037041">
    <property type="entry name" value="Trigger_fac_C_sf"/>
</dbReference>
<dbReference type="InterPro" id="IPR008881">
    <property type="entry name" value="Trigger_fac_ribosome-bd_bac"/>
</dbReference>
<proteinExistence type="inferred from homology"/>
<protein>
    <recommendedName>
        <fullName evidence="4 11">Trigger factor</fullName>
        <shortName evidence="11">TF</shortName>
        <ecNumber evidence="3 11">5.2.1.8</ecNumber>
    </recommendedName>
    <alternativeName>
        <fullName evidence="10 11">PPIase</fullName>
    </alternativeName>
</protein>
<comment type="subcellular location">
    <subcellularLocation>
        <location evidence="11">Cytoplasm</location>
    </subcellularLocation>
    <text evidence="11">About half TF is bound to the ribosome near the polypeptide exit tunnel while the other half is free in the cytoplasm.</text>
</comment>
<dbReference type="SUPFAM" id="SSF54534">
    <property type="entry name" value="FKBP-like"/>
    <property type="match status" value="1"/>
</dbReference>
<dbReference type="EC" id="5.2.1.8" evidence="3 11"/>
<evidence type="ECO:0000256" key="11">
    <source>
        <dbReference type="HAMAP-Rule" id="MF_00303"/>
    </source>
</evidence>
<dbReference type="EMBL" id="JNCF01000028">
    <property type="protein sequence ID" value="KGP63046.1"/>
    <property type="molecule type" value="Genomic_DNA"/>
</dbReference>
<dbReference type="RefSeq" id="WP_035890087.1">
    <property type="nucleotide sequence ID" value="NZ_JNCF01000028.1"/>
</dbReference>
<dbReference type="GO" id="GO:0005737">
    <property type="term" value="C:cytoplasm"/>
    <property type="evidence" value="ECO:0007669"/>
    <property type="project" value="UniProtKB-SubCell"/>
</dbReference>
<dbReference type="STRING" id="1498499.EP47_00700"/>
<dbReference type="InterPro" id="IPR036611">
    <property type="entry name" value="Trigger_fac_ribosome-bd_sf"/>
</dbReference>
<keyword evidence="9 11" id="KW-0131">Cell cycle</keyword>
<evidence type="ECO:0000256" key="10">
    <source>
        <dbReference type="ARBA" id="ARBA00029986"/>
    </source>
</evidence>
<comment type="similarity">
    <text evidence="2 11 13">Belongs to the FKBP-type PPIase family. Tig subfamily.</text>
</comment>
<dbReference type="HAMAP" id="MF_00303">
    <property type="entry name" value="Trigger_factor_Tig"/>
    <property type="match status" value="1"/>
</dbReference>
<dbReference type="GO" id="GO:0051301">
    <property type="term" value="P:cell division"/>
    <property type="evidence" value="ECO:0007669"/>
    <property type="project" value="UniProtKB-KW"/>
</dbReference>
<dbReference type="SUPFAM" id="SSF102735">
    <property type="entry name" value="Trigger factor ribosome-binding domain"/>
    <property type="match status" value="1"/>
</dbReference>
<evidence type="ECO:0000313" key="16">
    <source>
        <dbReference type="Proteomes" id="UP000054422"/>
    </source>
</evidence>
<keyword evidence="16" id="KW-1185">Reference proteome</keyword>
<dbReference type="GO" id="GO:0051083">
    <property type="term" value="P:'de novo' cotranslational protein folding"/>
    <property type="evidence" value="ECO:0007669"/>
    <property type="project" value="TreeGrafter"/>
</dbReference>
<comment type="function">
    <text evidence="11">Involved in protein export. Acts as a chaperone by maintaining the newly synthesized protein in an open conformation. Functions as a peptidyl-prolyl cis-trans isomerase.</text>
</comment>
<evidence type="ECO:0000256" key="3">
    <source>
        <dbReference type="ARBA" id="ARBA00013194"/>
    </source>
</evidence>
<evidence type="ECO:0000256" key="1">
    <source>
        <dbReference type="ARBA" id="ARBA00000971"/>
    </source>
</evidence>
<evidence type="ECO:0000313" key="15">
    <source>
        <dbReference type="EMBL" id="KGP63046.1"/>
    </source>
</evidence>
<keyword evidence="7 11" id="KW-0143">Chaperone</keyword>
<dbReference type="Pfam" id="PF05698">
    <property type="entry name" value="Trigger_C"/>
    <property type="match status" value="1"/>
</dbReference>
<evidence type="ECO:0000256" key="6">
    <source>
        <dbReference type="ARBA" id="ARBA00023110"/>
    </source>
</evidence>
<dbReference type="Gene3D" id="1.10.3120.10">
    <property type="entry name" value="Trigger factor, C-terminal domain"/>
    <property type="match status" value="1"/>
</dbReference>
<dbReference type="Pfam" id="PF05697">
    <property type="entry name" value="Trigger_N"/>
    <property type="match status" value="1"/>
</dbReference>
<evidence type="ECO:0000259" key="14">
    <source>
        <dbReference type="PROSITE" id="PS50059"/>
    </source>
</evidence>
<dbReference type="GO" id="GO:0044183">
    <property type="term" value="F:protein folding chaperone"/>
    <property type="evidence" value="ECO:0007669"/>
    <property type="project" value="TreeGrafter"/>
</dbReference>
<evidence type="ECO:0000256" key="9">
    <source>
        <dbReference type="ARBA" id="ARBA00023306"/>
    </source>
</evidence>
<comment type="catalytic activity">
    <reaction evidence="1 11 12">
        <text>[protein]-peptidylproline (omega=180) = [protein]-peptidylproline (omega=0)</text>
        <dbReference type="Rhea" id="RHEA:16237"/>
        <dbReference type="Rhea" id="RHEA-COMP:10747"/>
        <dbReference type="Rhea" id="RHEA-COMP:10748"/>
        <dbReference type="ChEBI" id="CHEBI:83833"/>
        <dbReference type="ChEBI" id="CHEBI:83834"/>
        <dbReference type="EC" id="5.2.1.8"/>
    </reaction>
</comment>
<comment type="caution">
    <text evidence="15">The sequence shown here is derived from an EMBL/GenBank/DDBJ whole genome shotgun (WGS) entry which is preliminary data.</text>
</comment>
<name>A0A0A2STJ5_9GAMM</name>
<dbReference type="AlphaFoldDB" id="A0A0A2STJ5"/>
<dbReference type="GO" id="GO:0043335">
    <property type="term" value="P:protein unfolding"/>
    <property type="evidence" value="ECO:0007669"/>
    <property type="project" value="TreeGrafter"/>
</dbReference>
<dbReference type="InterPro" id="IPR027304">
    <property type="entry name" value="Trigger_fact/SurA_dom_sf"/>
</dbReference>
<dbReference type="NCBIfam" id="TIGR00115">
    <property type="entry name" value="tig"/>
    <property type="match status" value="1"/>
</dbReference>
<dbReference type="FunFam" id="3.10.50.40:FF:000001">
    <property type="entry name" value="Trigger factor"/>
    <property type="match status" value="1"/>
</dbReference>
<comment type="domain">
    <text evidence="11">Consists of 3 domains; the N-terminus binds the ribosome, the middle domain has PPIase activity, while the C-terminus has intrinsic chaperone activity on its own.</text>
</comment>
<dbReference type="Pfam" id="PF00254">
    <property type="entry name" value="FKBP_C"/>
    <property type="match status" value="1"/>
</dbReference>
<reference evidence="15 16" key="1">
    <citation type="submission" date="2014-05" db="EMBL/GenBank/DDBJ databases">
        <authorList>
            <person name="Rizzardi K."/>
            <person name="Winiecka-Krusnell J."/>
            <person name="Ramliden M."/>
            <person name="Alm E."/>
            <person name="Andersson S."/>
            <person name="Byfors S."/>
        </authorList>
    </citation>
    <scope>NUCLEOTIDE SEQUENCE [LARGE SCALE GENOMIC DNA]</scope>
    <source>
        <strain evidence="15 16">LEGN</strain>
    </source>
</reference>
<dbReference type="InterPro" id="IPR008880">
    <property type="entry name" value="Trigger_fac_C"/>
</dbReference>
<accession>A0A0A2STJ5</accession>
<keyword evidence="8 11" id="KW-0413">Isomerase</keyword>
<evidence type="ECO:0000256" key="5">
    <source>
        <dbReference type="ARBA" id="ARBA00022618"/>
    </source>
</evidence>
<dbReference type="PROSITE" id="PS50059">
    <property type="entry name" value="FKBP_PPIASE"/>
    <property type="match status" value="1"/>
</dbReference>
<organism evidence="15 16">
    <name type="scientific">Legionella norrlandica</name>
    <dbReference type="NCBI Taxonomy" id="1498499"/>
    <lineage>
        <taxon>Bacteria</taxon>
        <taxon>Pseudomonadati</taxon>
        <taxon>Pseudomonadota</taxon>
        <taxon>Gammaproteobacteria</taxon>
        <taxon>Legionellales</taxon>
        <taxon>Legionellaceae</taxon>
        <taxon>Legionella</taxon>
    </lineage>
</organism>
<evidence type="ECO:0000256" key="12">
    <source>
        <dbReference type="PROSITE-ProRule" id="PRU00277"/>
    </source>
</evidence>
<dbReference type="InterPro" id="IPR046357">
    <property type="entry name" value="PPIase_dom_sf"/>
</dbReference>
<dbReference type="InterPro" id="IPR001179">
    <property type="entry name" value="PPIase_FKBP_dom"/>
</dbReference>
<feature type="domain" description="PPIase FKBP-type" evidence="14">
    <location>
        <begin position="161"/>
        <end position="249"/>
    </location>
</feature>
<dbReference type="Gene3D" id="3.30.70.1050">
    <property type="entry name" value="Trigger factor ribosome-binding domain"/>
    <property type="match status" value="1"/>
</dbReference>
<dbReference type="PIRSF" id="PIRSF003095">
    <property type="entry name" value="Trigger_factor"/>
    <property type="match status" value="1"/>
</dbReference>
<evidence type="ECO:0000256" key="4">
    <source>
        <dbReference type="ARBA" id="ARBA00016902"/>
    </source>
</evidence>
<dbReference type="OrthoDB" id="9767721at2"/>
<gene>
    <name evidence="11" type="primary">tig</name>
    <name evidence="15" type="ORF">EP47_00700</name>
</gene>
<dbReference type="GO" id="GO:0003755">
    <property type="term" value="F:peptidyl-prolyl cis-trans isomerase activity"/>
    <property type="evidence" value="ECO:0007669"/>
    <property type="project" value="UniProtKB-UniRule"/>
</dbReference>
<dbReference type="PANTHER" id="PTHR30560">
    <property type="entry name" value="TRIGGER FACTOR CHAPERONE AND PEPTIDYL-PROLYL CIS/TRANS ISOMERASE"/>
    <property type="match status" value="1"/>
</dbReference>
<keyword evidence="11" id="KW-0963">Cytoplasm</keyword>
<dbReference type="SUPFAM" id="SSF109998">
    <property type="entry name" value="Triger factor/SurA peptide-binding domain-like"/>
    <property type="match status" value="1"/>
</dbReference>
<dbReference type="Gene3D" id="3.10.50.40">
    <property type="match status" value="1"/>
</dbReference>
<dbReference type="GO" id="GO:0043022">
    <property type="term" value="F:ribosome binding"/>
    <property type="evidence" value="ECO:0007669"/>
    <property type="project" value="TreeGrafter"/>
</dbReference>
<dbReference type="GO" id="GO:0015031">
    <property type="term" value="P:protein transport"/>
    <property type="evidence" value="ECO:0007669"/>
    <property type="project" value="UniProtKB-UniRule"/>
</dbReference>
<evidence type="ECO:0000256" key="7">
    <source>
        <dbReference type="ARBA" id="ARBA00023186"/>
    </source>
</evidence>
<keyword evidence="5 11" id="KW-0132">Cell division</keyword>
<evidence type="ECO:0000256" key="2">
    <source>
        <dbReference type="ARBA" id="ARBA00005464"/>
    </source>
</evidence>